<dbReference type="SUPFAM" id="SSF52540">
    <property type="entry name" value="P-loop containing nucleoside triphosphate hydrolases"/>
    <property type="match status" value="1"/>
</dbReference>
<comment type="caution">
    <text evidence="1">The sequence shown here is derived from an EMBL/GenBank/DDBJ whole genome shotgun (WGS) entry which is preliminary data.</text>
</comment>
<organism evidence="1 2">
    <name type="scientific">Penicillium angulare</name>
    <dbReference type="NCBI Taxonomy" id="116970"/>
    <lineage>
        <taxon>Eukaryota</taxon>
        <taxon>Fungi</taxon>
        <taxon>Dikarya</taxon>
        <taxon>Ascomycota</taxon>
        <taxon>Pezizomycotina</taxon>
        <taxon>Eurotiomycetes</taxon>
        <taxon>Eurotiomycetidae</taxon>
        <taxon>Eurotiales</taxon>
        <taxon>Aspergillaceae</taxon>
        <taxon>Penicillium</taxon>
    </lineage>
</organism>
<dbReference type="Gene3D" id="3.40.50.300">
    <property type="entry name" value="P-loop containing nucleotide triphosphate hydrolases"/>
    <property type="match status" value="1"/>
</dbReference>
<name>A0A9W9FUR5_9EURO</name>
<dbReference type="InterPro" id="IPR040632">
    <property type="entry name" value="Sulfotransfer_4"/>
</dbReference>
<sequence>MQSLSHFPSIILERTIFSLKPPKHRRSPDKEMEVLCLGLSRSGTDSLRSALIILGYPDVYHGFVLQKTQYESGDCAFWVPLLRRKFAGKPLGKVDFDSVLANFEAVTDCPANMFGDELMEFYPHAKVILNRRRDIDAWYRSMQSTIMAALSWSLWTLTWFDSNLHWLWWVFDLSQRGYYENDFNKNGKRVAQEHYRRLEESLAGKQRDYLDWSVQDGWEPLCTFLGKPIPDVPFPDGNKSGGGFEKKLDDSLNLMVKNAFRNIFGLLTVAFGVGAWLYYSGHTSTHHDPEGAQRV</sequence>
<dbReference type="Pfam" id="PF17784">
    <property type="entry name" value="Sulfotransfer_4"/>
    <property type="match status" value="1"/>
</dbReference>
<accession>A0A9W9FUR5</accession>
<keyword evidence="2" id="KW-1185">Reference proteome</keyword>
<dbReference type="OrthoDB" id="408152at2759"/>
<dbReference type="Proteomes" id="UP001149165">
    <property type="component" value="Unassembled WGS sequence"/>
</dbReference>
<dbReference type="PANTHER" id="PTHR36978:SF8">
    <property type="entry name" value="NAD DEPENDENT EPIMERASE_DEHYDRATASE"/>
    <property type="match status" value="1"/>
</dbReference>
<protein>
    <recommendedName>
        <fullName evidence="3">P-loop containing nucleoside triphosphate hydrolase protein</fullName>
    </recommendedName>
</protein>
<evidence type="ECO:0008006" key="3">
    <source>
        <dbReference type="Google" id="ProtNLM"/>
    </source>
</evidence>
<evidence type="ECO:0000313" key="1">
    <source>
        <dbReference type="EMBL" id="KAJ5106841.1"/>
    </source>
</evidence>
<dbReference type="EMBL" id="JAPQKH010000003">
    <property type="protein sequence ID" value="KAJ5106841.1"/>
    <property type="molecule type" value="Genomic_DNA"/>
</dbReference>
<dbReference type="InterPro" id="IPR027417">
    <property type="entry name" value="P-loop_NTPase"/>
</dbReference>
<dbReference type="AlphaFoldDB" id="A0A9W9FUR5"/>
<gene>
    <name evidence="1" type="ORF">N7456_003516</name>
</gene>
<reference evidence="1" key="1">
    <citation type="submission" date="2022-11" db="EMBL/GenBank/DDBJ databases">
        <authorList>
            <person name="Petersen C."/>
        </authorList>
    </citation>
    <scope>NUCLEOTIDE SEQUENCE</scope>
    <source>
        <strain evidence="1">IBT 30069</strain>
    </source>
</reference>
<reference evidence="1" key="2">
    <citation type="journal article" date="2023" name="IMA Fungus">
        <title>Comparative genomic study of the Penicillium genus elucidates a diverse pangenome and 15 lateral gene transfer events.</title>
        <authorList>
            <person name="Petersen C."/>
            <person name="Sorensen T."/>
            <person name="Nielsen M.R."/>
            <person name="Sondergaard T.E."/>
            <person name="Sorensen J.L."/>
            <person name="Fitzpatrick D.A."/>
            <person name="Frisvad J.C."/>
            <person name="Nielsen K.L."/>
        </authorList>
    </citation>
    <scope>NUCLEOTIDE SEQUENCE</scope>
    <source>
        <strain evidence="1">IBT 30069</strain>
    </source>
</reference>
<evidence type="ECO:0000313" key="2">
    <source>
        <dbReference type="Proteomes" id="UP001149165"/>
    </source>
</evidence>
<dbReference type="PANTHER" id="PTHR36978">
    <property type="entry name" value="P-LOOP CONTAINING NUCLEOTIDE TRIPHOSPHATE HYDROLASE"/>
    <property type="match status" value="1"/>
</dbReference>
<proteinExistence type="predicted"/>